<evidence type="ECO:0000256" key="1">
    <source>
        <dbReference type="ARBA" id="ARBA00007471"/>
    </source>
</evidence>
<protein>
    <submittedName>
        <fullName evidence="3">MTMR12</fullName>
    </submittedName>
</protein>
<dbReference type="InterPro" id="IPR030564">
    <property type="entry name" value="Myotubularin"/>
</dbReference>
<dbReference type="InterPro" id="IPR029021">
    <property type="entry name" value="Prot-tyrosine_phosphatase-like"/>
</dbReference>
<proteinExistence type="inferred from homology"/>
<evidence type="ECO:0000259" key="2">
    <source>
        <dbReference type="PROSITE" id="PS51339"/>
    </source>
</evidence>
<feature type="domain" description="Myotubularin phosphatase" evidence="2">
    <location>
        <begin position="33"/>
        <end position="509"/>
    </location>
</feature>
<dbReference type="PANTHER" id="PTHR10807">
    <property type="entry name" value="MYOTUBULARIN-RELATED"/>
    <property type="match status" value="1"/>
</dbReference>
<dbReference type="EMBL" id="CP092863">
    <property type="protein sequence ID" value="UYV61829.1"/>
    <property type="molecule type" value="Genomic_DNA"/>
</dbReference>
<dbReference type="Pfam" id="PF12578">
    <property type="entry name" value="3-PAP"/>
    <property type="match status" value="1"/>
</dbReference>
<organism evidence="3 4">
    <name type="scientific">Cordylochernes scorpioides</name>
    <dbReference type="NCBI Taxonomy" id="51811"/>
    <lineage>
        <taxon>Eukaryota</taxon>
        <taxon>Metazoa</taxon>
        <taxon>Ecdysozoa</taxon>
        <taxon>Arthropoda</taxon>
        <taxon>Chelicerata</taxon>
        <taxon>Arachnida</taxon>
        <taxon>Pseudoscorpiones</taxon>
        <taxon>Cheliferoidea</taxon>
        <taxon>Chernetidae</taxon>
        <taxon>Cordylochernes</taxon>
    </lineage>
</organism>
<dbReference type="Pfam" id="PF06602">
    <property type="entry name" value="Myotub-related"/>
    <property type="match status" value="1"/>
</dbReference>
<reference evidence="3 4" key="1">
    <citation type="submission" date="2022-01" db="EMBL/GenBank/DDBJ databases">
        <title>A chromosomal length assembly of Cordylochernes scorpioides.</title>
        <authorList>
            <person name="Zeh D."/>
            <person name="Zeh J."/>
        </authorList>
    </citation>
    <scope>NUCLEOTIDE SEQUENCE [LARGE SCALE GENOMIC DNA]</scope>
    <source>
        <strain evidence="3">IN4F17</strain>
        <tissue evidence="3">Whole Body</tissue>
    </source>
</reference>
<comment type="similarity">
    <text evidence="1">Belongs to the protein-tyrosine phosphatase family. Non-receptor class myotubularin subfamily.</text>
</comment>
<dbReference type="InterPro" id="IPR010569">
    <property type="entry name" value="Myotubularin-like_Pase_dom"/>
</dbReference>
<gene>
    <name evidence="3" type="ORF">LAZ67_1006750</name>
</gene>
<dbReference type="Proteomes" id="UP001235939">
    <property type="component" value="Chromosome 01"/>
</dbReference>
<keyword evidence="4" id="KW-1185">Reference proteome</keyword>
<dbReference type="PROSITE" id="PS51339">
    <property type="entry name" value="PPASE_MYOTUBULARIN"/>
    <property type="match status" value="1"/>
</dbReference>
<name>A0ABY6JYS0_9ARAC</name>
<dbReference type="PANTHER" id="PTHR10807:SF110">
    <property type="entry name" value="FI17948P1"/>
    <property type="match status" value="1"/>
</dbReference>
<evidence type="ECO:0000313" key="4">
    <source>
        <dbReference type="Proteomes" id="UP001235939"/>
    </source>
</evidence>
<dbReference type="SUPFAM" id="SSF52799">
    <property type="entry name" value="(Phosphotyrosine protein) phosphatases II"/>
    <property type="match status" value="1"/>
</dbReference>
<sequence>MIIMVSRSRRLLLLLDDSDLCVVAGRPLTAPLFASPQDWQVELQRCGLTQGWRVSQANENYQLSERLQEFHEFMLLKLFDDKQWPLPKSNPTSECKLPNRTLAHFLPRSMVVPASILDATLFQAAPYFVAHRVPVWTWGLESGASLIRMSLQDPAVTDEDNITRTVIDALSVHNKIHISDLSRDLPSVTEVAESFNKLQDLCMPSHDNHGSTPKFWEQDRHFFVRLEDSHWLTYVSRCLRRALELAQHMAQNTSVVLMEAGSRDLSCVVASLIQLLLDPHSRTQKGFEYLLDKEWLALGHPFTDRLGHLDERLMDLSKGPTPGIRRSCVCTHVRVGSKDFHVRNGLKLQAKSDFHQSVPGSWCHDQRKLHPYTPFHEIMEFNNKEQVSGQSPILLLYLDCVWQLTRQCPASFQFSQTYLTCLWDTAHLSLVDTFLFNCHAARESHFTQPHWDWDLQFTRHNQALFRNPLYILNQFLEPHSLTGVYWDDPEELFDLDPEVRSLELWTQCYLRWIPAAQVIGGGDGVTYLWQRKLAEEVEALCKQITLRKPHRRMPSDDYLFTTELDSSELRPDNIVMTSAFPFSPLGPWDVRHYVAVPASSYLHISLPTEYEDD</sequence>
<accession>A0ABY6JYS0</accession>
<evidence type="ECO:0000313" key="3">
    <source>
        <dbReference type="EMBL" id="UYV61829.1"/>
    </source>
</evidence>
<dbReference type="InterPro" id="IPR022587">
    <property type="entry name" value="MTMR12-like_C"/>
</dbReference>